<keyword evidence="2" id="KW-0812">Transmembrane</keyword>
<reference evidence="4" key="1">
    <citation type="journal article" date="2019" name="Int. J. Syst. Evol. Microbiol.">
        <title>The Global Catalogue of Microorganisms (GCM) 10K type strain sequencing project: providing services to taxonomists for standard genome sequencing and annotation.</title>
        <authorList>
            <consortium name="The Broad Institute Genomics Platform"/>
            <consortium name="The Broad Institute Genome Sequencing Center for Infectious Disease"/>
            <person name="Wu L."/>
            <person name="Ma J."/>
        </authorList>
    </citation>
    <scope>NUCLEOTIDE SEQUENCE [LARGE SCALE GENOMIC DNA]</scope>
    <source>
        <strain evidence="4">JCM 4087</strain>
    </source>
</reference>
<evidence type="ECO:0000313" key="4">
    <source>
        <dbReference type="Proteomes" id="UP001596091"/>
    </source>
</evidence>
<feature type="compositionally biased region" description="Basic and acidic residues" evidence="1">
    <location>
        <begin position="1"/>
        <end position="10"/>
    </location>
</feature>
<keyword evidence="2" id="KW-1133">Transmembrane helix</keyword>
<evidence type="ECO:0000256" key="1">
    <source>
        <dbReference type="SAM" id="MobiDB-lite"/>
    </source>
</evidence>
<keyword evidence="4" id="KW-1185">Reference proteome</keyword>
<feature type="region of interest" description="Disordered" evidence="1">
    <location>
        <begin position="1"/>
        <end position="27"/>
    </location>
</feature>
<comment type="caution">
    <text evidence="3">The sequence shown here is derived from an EMBL/GenBank/DDBJ whole genome shotgun (WGS) entry which is preliminary data.</text>
</comment>
<accession>A0ABW1EAY3</accession>
<dbReference type="EMBL" id="JBHSPH010000001">
    <property type="protein sequence ID" value="MFC5861061.1"/>
    <property type="molecule type" value="Genomic_DNA"/>
</dbReference>
<keyword evidence="2" id="KW-0472">Membrane</keyword>
<protein>
    <recommendedName>
        <fullName evidence="5">DUF2116 family Zn-ribbon domain-containing protein</fullName>
    </recommendedName>
</protein>
<evidence type="ECO:0008006" key="5">
    <source>
        <dbReference type="Google" id="ProtNLM"/>
    </source>
</evidence>
<evidence type="ECO:0000256" key="2">
    <source>
        <dbReference type="SAM" id="Phobius"/>
    </source>
</evidence>
<name>A0ABW1EAY3_9BACT</name>
<feature type="transmembrane region" description="Helical" evidence="2">
    <location>
        <begin position="85"/>
        <end position="106"/>
    </location>
</feature>
<sequence>MGWLSRRPEECGGGAEGAPASAQKEEGGMSHAVVTRYRCSAGCGRAVPGEGMCAKCAEEVAALNAMYFRRGRCDREVARPARAQWIYYAGAAVVFVLFAYFVVQFLTGGN</sequence>
<proteinExistence type="predicted"/>
<dbReference type="RefSeq" id="WP_263334528.1">
    <property type="nucleotide sequence ID" value="NZ_JAGSYH010000002.1"/>
</dbReference>
<organism evidence="3 4">
    <name type="scientific">Acidicapsa dinghuensis</name>
    <dbReference type="NCBI Taxonomy" id="2218256"/>
    <lineage>
        <taxon>Bacteria</taxon>
        <taxon>Pseudomonadati</taxon>
        <taxon>Acidobacteriota</taxon>
        <taxon>Terriglobia</taxon>
        <taxon>Terriglobales</taxon>
        <taxon>Acidobacteriaceae</taxon>
        <taxon>Acidicapsa</taxon>
    </lineage>
</organism>
<evidence type="ECO:0000313" key="3">
    <source>
        <dbReference type="EMBL" id="MFC5861061.1"/>
    </source>
</evidence>
<dbReference type="Proteomes" id="UP001596091">
    <property type="component" value="Unassembled WGS sequence"/>
</dbReference>
<gene>
    <name evidence="3" type="ORF">ACFPT7_02015</name>
</gene>